<organism evidence="8 9">
    <name type="scientific">Pelobates cultripes</name>
    <name type="common">Western spadefoot toad</name>
    <dbReference type="NCBI Taxonomy" id="61616"/>
    <lineage>
        <taxon>Eukaryota</taxon>
        <taxon>Metazoa</taxon>
        <taxon>Chordata</taxon>
        <taxon>Craniata</taxon>
        <taxon>Vertebrata</taxon>
        <taxon>Euteleostomi</taxon>
        <taxon>Amphibia</taxon>
        <taxon>Batrachia</taxon>
        <taxon>Anura</taxon>
        <taxon>Pelobatoidea</taxon>
        <taxon>Pelobatidae</taxon>
        <taxon>Pelobates</taxon>
    </lineage>
</organism>
<sequence>MLSSPGSLNFVAVLIAIGLAAQQCVGQSLNCSSEYNRYPNNSDITVNCGPSTIELVIIACPVQYAMFNPDQLALNSKYNMSNCLATLDTTVNPPVVRYSFPLNDTTANSCGNTIQIADNPGTGIFNDYLTVQTVIISGSVSTPPSNETGLISYSTNLVYDFSCSYPLQYLLNNTELFSSSANVAVNTNNGSFISILSMQVFTDSGFTTLLQANGPALQLKKPVYVQVKATNLTTNFNVLLDHCFATPSPLVTTQTSEKYDLFVGCTVPNKTTILSNGAGSVAQFRFEAFRFVQSSNQQTSTIYLHCIIRLCSPDECAKYTTCGSSSRRKRAADTRVATAQGPTDPVTVSAGPIYTTDTVAVSPLSSSQSGSLEGAKQLEGTLSGLIVGIIIAAILGAALVFASVLLFKMYRLKASKDQKNGVDNFAFNGK</sequence>
<keyword evidence="3" id="KW-0325">Glycoprotein</keyword>
<evidence type="ECO:0000313" key="9">
    <source>
        <dbReference type="Proteomes" id="UP001295444"/>
    </source>
</evidence>
<keyword evidence="2" id="KW-1015">Disulfide bond</keyword>
<keyword evidence="9" id="KW-1185">Reference proteome</keyword>
<dbReference type="InterPro" id="IPR055356">
    <property type="entry name" value="ZP-N"/>
</dbReference>
<name>A0AAD1TCL8_PELCU</name>
<keyword evidence="5" id="KW-0472">Membrane</keyword>
<protein>
    <recommendedName>
        <fullName evidence="7">ZP domain-containing protein</fullName>
    </recommendedName>
</protein>
<dbReference type="PANTHER" id="PTHR14002">
    <property type="entry name" value="ENDOGLIN/TGF-BETA RECEPTOR TYPE III"/>
    <property type="match status" value="1"/>
</dbReference>
<evidence type="ECO:0000256" key="1">
    <source>
        <dbReference type="ARBA" id="ARBA00022729"/>
    </source>
</evidence>
<feature type="domain" description="ZP" evidence="7">
    <location>
        <begin position="47"/>
        <end position="329"/>
    </location>
</feature>
<evidence type="ECO:0000256" key="6">
    <source>
        <dbReference type="SAM" id="SignalP"/>
    </source>
</evidence>
<dbReference type="AlphaFoldDB" id="A0AAD1TCL8"/>
<proteinExistence type="predicted"/>
<dbReference type="PANTHER" id="PTHR14002:SF14">
    <property type="entry name" value="SI:DKEY-103G5.3"/>
    <property type="match status" value="1"/>
</dbReference>
<evidence type="ECO:0000256" key="4">
    <source>
        <dbReference type="SAM" id="MobiDB-lite"/>
    </source>
</evidence>
<gene>
    <name evidence="8" type="ORF">PECUL_23A001678</name>
</gene>
<dbReference type="PROSITE" id="PS51034">
    <property type="entry name" value="ZP_2"/>
    <property type="match status" value="1"/>
</dbReference>
<evidence type="ECO:0000256" key="5">
    <source>
        <dbReference type="SAM" id="Phobius"/>
    </source>
</evidence>
<dbReference type="InterPro" id="IPR001507">
    <property type="entry name" value="ZP_dom"/>
</dbReference>
<dbReference type="Proteomes" id="UP001295444">
    <property type="component" value="Chromosome 10"/>
</dbReference>
<evidence type="ECO:0000256" key="2">
    <source>
        <dbReference type="ARBA" id="ARBA00023157"/>
    </source>
</evidence>
<feature type="region of interest" description="Disordered" evidence="4">
    <location>
        <begin position="331"/>
        <end position="350"/>
    </location>
</feature>
<dbReference type="InterPro" id="IPR048290">
    <property type="entry name" value="ZP_chr"/>
</dbReference>
<feature type="transmembrane region" description="Helical" evidence="5">
    <location>
        <begin position="385"/>
        <end position="407"/>
    </location>
</feature>
<dbReference type="SMART" id="SM00241">
    <property type="entry name" value="ZP"/>
    <property type="match status" value="1"/>
</dbReference>
<keyword evidence="5" id="KW-1133">Transmembrane helix</keyword>
<keyword evidence="1 6" id="KW-0732">Signal</keyword>
<feature type="chain" id="PRO_5042218695" description="ZP domain-containing protein" evidence="6">
    <location>
        <begin position="27"/>
        <end position="430"/>
    </location>
</feature>
<feature type="signal peptide" evidence="6">
    <location>
        <begin position="1"/>
        <end position="26"/>
    </location>
</feature>
<dbReference type="Gene3D" id="2.60.40.3210">
    <property type="entry name" value="Zona pellucida, ZP-N domain"/>
    <property type="match status" value="1"/>
</dbReference>
<reference evidence="8" key="1">
    <citation type="submission" date="2022-03" db="EMBL/GenBank/DDBJ databases">
        <authorList>
            <person name="Alioto T."/>
            <person name="Alioto T."/>
            <person name="Gomez Garrido J."/>
        </authorList>
    </citation>
    <scope>NUCLEOTIDE SEQUENCE</scope>
</reference>
<dbReference type="Pfam" id="PF23344">
    <property type="entry name" value="ZP-N"/>
    <property type="match status" value="1"/>
</dbReference>
<keyword evidence="5" id="KW-0812">Transmembrane</keyword>
<dbReference type="Gene3D" id="2.60.40.4100">
    <property type="entry name" value="Zona pellucida, ZP-C domain"/>
    <property type="match status" value="1"/>
</dbReference>
<accession>A0AAD1TCL8</accession>
<dbReference type="InterPro" id="IPR042235">
    <property type="entry name" value="ZP-C_dom"/>
</dbReference>
<evidence type="ECO:0000259" key="7">
    <source>
        <dbReference type="PROSITE" id="PS51034"/>
    </source>
</evidence>
<dbReference type="Pfam" id="PF00100">
    <property type="entry name" value="Zona_pellucida"/>
    <property type="match status" value="1"/>
</dbReference>
<dbReference type="EMBL" id="OW240921">
    <property type="protein sequence ID" value="CAH2320273.1"/>
    <property type="molecule type" value="Genomic_DNA"/>
</dbReference>
<dbReference type="InterPro" id="IPR055355">
    <property type="entry name" value="ZP-C"/>
</dbReference>
<evidence type="ECO:0000256" key="3">
    <source>
        <dbReference type="ARBA" id="ARBA00023180"/>
    </source>
</evidence>
<evidence type="ECO:0000313" key="8">
    <source>
        <dbReference type="EMBL" id="CAH2320273.1"/>
    </source>
</evidence>
<dbReference type="PRINTS" id="PR00023">
    <property type="entry name" value="ZPELLUCIDA"/>
</dbReference>